<dbReference type="GO" id="GO:0071949">
    <property type="term" value="F:FAD binding"/>
    <property type="evidence" value="ECO:0007669"/>
    <property type="project" value="InterPro"/>
</dbReference>
<dbReference type="Proteomes" id="UP000216024">
    <property type="component" value="Unassembled WGS sequence"/>
</dbReference>
<protein>
    <submittedName>
        <fullName evidence="4">FAD-binding protein</fullName>
    </submittedName>
</protein>
<dbReference type="EMBL" id="NIBG01000014">
    <property type="protein sequence ID" value="PAB58557.1"/>
    <property type="molecule type" value="Genomic_DNA"/>
</dbReference>
<comment type="caution">
    <text evidence="4">The sequence shown here is derived from an EMBL/GenBank/DDBJ whole genome shotgun (WGS) entry which is preliminary data.</text>
</comment>
<dbReference type="Pfam" id="PF00941">
    <property type="entry name" value="FAD_binding_5"/>
    <property type="match status" value="1"/>
</dbReference>
<dbReference type="PANTHER" id="PTHR42659">
    <property type="entry name" value="XANTHINE DEHYDROGENASE SUBUNIT C-RELATED"/>
    <property type="match status" value="1"/>
</dbReference>
<name>A0A267MGG2_9FIRM</name>
<keyword evidence="2" id="KW-0560">Oxidoreductase</keyword>
<keyword evidence="5" id="KW-1185">Reference proteome</keyword>
<dbReference type="RefSeq" id="WP_095134500.1">
    <property type="nucleotide sequence ID" value="NZ_NIBG01000014.1"/>
</dbReference>
<feature type="domain" description="FAD-binding PCMH-type" evidence="3">
    <location>
        <begin position="1"/>
        <end position="163"/>
    </location>
</feature>
<reference evidence="4 5" key="1">
    <citation type="submission" date="2017-06" db="EMBL/GenBank/DDBJ databases">
        <title>Draft genome sequence of anaerobic fermentative bacterium Anaeromicrobium sediminis DY2726D isolated from West Pacific Ocean sediments.</title>
        <authorList>
            <person name="Zeng X."/>
        </authorList>
    </citation>
    <scope>NUCLEOTIDE SEQUENCE [LARGE SCALE GENOMIC DNA]</scope>
    <source>
        <strain evidence="4 5">DY2726D</strain>
    </source>
</reference>
<evidence type="ECO:0000256" key="1">
    <source>
        <dbReference type="ARBA" id="ARBA00022630"/>
    </source>
</evidence>
<evidence type="ECO:0000313" key="4">
    <source>
        <dbReference type="EMBL" id="PAB58557.1"/>
    </source>
</evidence>
<dbReference type="OrthoDB" id="9803647at2"/>
<dbReference type="SUPFAM" id="SSF55447">
    <property type="entry name" value="CO dehydrogenase flavoprotein C-terminal domain-like"/>
    <property type="match status" value="1"/>
</dbReference>
<keyword evidence="1" id="KW-0285">Flavoprotein</keyword>
<dbReference type="InterPro" id="IPR002346">
    <property type="entry name" value="Mopterin_DH_FAD-bd"/>
</dbReference>
<dbReference type="SMART" id="SM01092">
    <property type="entry name" value="CO_deh_flav_C"/>
    <property type="match status" value="1"/>
</dbReference>
<sequence>MITIKDYAIPTNLEEAYETLQNRRNNVILGGCSFLRMGSKNINTAIDLSKLNLDFISETDNTVEIGAMATFRSLETSPILQNNFNGILSKCVKDIVGIQFRNNVTLGATVYSKYGFSDLITALLCLDVKVCLHKGGIIPLDTFLENKYEKDILTKIIISKDSSKCYFASMRNSHSDYAILNVALSNRDGQWKISVGARPMKAQIANNASSYLSENELNDYTIEYACELSSQELVFGSNLRASKKFRQEICKVLINRGIREVMTWK</sequence>
<dbReference type="InterPro" id="IPR051312">
    <property type="entry name" value="Diverse_Substr_Oxidored"/>
</dbReference>
<proteinExistence type="predicted"/>
<evidence type="ECO:0000256" key="2">
    <source>
        <dbReference type="ARBA" id="ARBA00023002"/>
    </source>
</evidence>
<dbReference type="InterPro" id="IPR005107">
    <property type="entry name" value="CO_DH_flav_C"/>
</dbReference>
<dbReference type="InterPro" id="IPR016166">
    <property type="entry name" value="FAD-bd_PCMH"/>
</dbReference>
<dbReference type="Gene3D" id="3.30.390.50">
    <property type="entry name" value="CO dehydrogenase flavoprotein, C-terminal domain"/>
    <property type="match status" value="1"/>
</dbReference>
<dbReference type="InterPro" id="IPR036318">
    <property type="entry name" value="FAD-bd_PCMH-like_sf"/>
</dbReference>
<dbReference type="SUPFAM" id="SSF56176">
    <property type="entry name" value="FAD-binding/transporter-associated domain-like"/>
    <property type="match status" value="1"/>
</dbReference>
<dbReference type="GO" id="GO:0016491">
    <property type="term" value="F:oxidoreductase activity"/>
    <property type="evidence" value="ECO:0007669"/>
    <property type="project" value="UniProtKB-KW"/>
</dbReference>
<evidence type="ECO:0000259" key="3">
    <source>
        <dbReference type="PROSITE" id="PS51387"/>
    </source>
</evidence>
<dbReference type="PANTHER" id="PTHR42659:SF9">
    <property type="entry name" value="XANTHINE DEHYDROGENASE FAD-BINDING SUBUNIT XDHB-RELATED"/>
    <property type="match status" value="1"/>
</dbReference>
<organism evidence="4 5">
    <name type="scientific">Anaeromicrobium sediminis</name>
    <dbReference type="NCBI Taxonomy" id="1478221"/>
    <lineage>
        <taxon>Bacteria</taxon>
        <taxon>Bacillati</taxon>
        <taxon>Bacillota</taxon>
        <taxon>Clostridia</taxon>
        <taxon>Peptostreptococcales</taxon>
        <taxon>Thermotaleaceae</taxon>
        <taxon>Anaeromicrobium</taxon>
    </lineage>
</organism>
<dbReference type="Gene3D" id="3.30.465.10">
    <property type="match status" value="1"/>
</dbReference>
<gene>
    <name evidence="4" type="ORF">CCE28_14775</name>
</gene>
<dbReference type="Pfam" id="PF03450">
    <property type="entry name" value="CO_deh_flav_C"/>
    <property type="match status" value="1"/>
</dbReference>
<evidence type="ECO:0000313" key="5">
    <source>
        <dbReference type="Proteomes" id="UP000216024"/>
    </source>
</evidence>
<dbReference type="PROSITE" id="PS51387">
    <property type="entry name" value="FAD_PCMH"/>
    <property type="match status" value="1"/>
</dbReference>
<dbReference type="InterPro" id="IPR036683">
    <property type="entry name" value="CO_DH_flav_C_dom_sf"/>
</dbReference>
<dbReference type="AlphaFoldDB" id="A0A267MGG2"/>
<dbReference type="InterPro" id="IPR016169">
    <property type="entry name" value="FAD-bd_PCMH_sub2"/>
</dbReference>
<accession>A0A267MGG2</accession>